<dbReference type="InterPro" id="IPR036396">
    <property type="entry name" value="Cyt_P450_sf"/>
</dbReference>
<dbReference type="GO" id="GO:0005506">
    <property type="term" value="F:iron ion binding"/>
    <property type="evidence" value="ECO:0007669"/>
    <property type="project" value="InterPro"/>
</dbReference>
<dbReference type="GO" id="GO:0020037">
    <property type="term" value="F:heme binding"/>
    <property type="evidence" value="ECO:0007669"/>
    <property type="project" value="InterPro"/>
</dbReference>
<evidence type="ECO:0000256" key="1">
    <source>
        <dbReference type="ARBA" id="ARBA00001971"/>
    </source>
</evidence>
<sequence>MKPSFLPTALIAAGLFGYWLVLHLRVGIRRRRAVASLPYAELPGQNRLESWFKDSNKLVEEGCRMYSGSFQVQTGTGPFVIVRNRVAAEFANNSALSVAEVLRRDGFADYPGFEAARVSIHSSVIREVLLQKLTPALDSIRPGLVADAQKSLLDNLVPKTEWSAVAIQSLALDIVAKMSSRPFAGERLCTDAKWLEIQKRYATVSFSAAGALRKKARWFRPIVHWFIPECTQLRRLVKDARSLVCAELEERTAKKDHITTANAIVWLKEQSQRSCVPIDIAAAQLQLSMVAIQTASQILCNALQHLCEHSGYQSTLRGELKAVIQKDGWSKAGIYNLRQMDNFLKESLRITQGRLAMARVATEDISFSDGTVVPAQMGCMLESNFQDSTLYTRPHEFNPARFEQIRAQKAQPRGWQYISCGAEDLGFGYGLHSCPGTEILRF</sequence>
<proteinExistence type="inferred from homology"/>
<evidence type="ECO:0000313" key="12">
    <source>
        <dbReference type="Proteomes" id="UP000073492"/>
    </source>
</evidence>
<dbReference type="PANTHER" id="PTHR46206:SF2">
    <property type="entry name" value="CYTOCHROME P450 MONOOXYGENASE AUSG-RELATED"/>
    <property type="match status" value="1"/>
</dbReference>
<feature type="transmembrane region" description="Helical" evidence="10">
    <location>
        <begin position="6"/>
        <end position="24"/>
    </location>
</feature>
<keyword evidence="7 9" id="KW-0503">Monooxygenase</keyword>
<keyword evidence="12" id="KW-1185">Reference proteome</keyword>
<organism evidence="11 12">
    <name type="scientific">Pseudocercospora musae</name>
    <dbReference type="NCBI Taxonomy" id="113226"/>
    <lineage>
        <taxon>Eukaryota</taxon>
        <taxon>Fungi</taxon>
        <taxon>Dikarya</taxon>
        <taxon>Ascomycota</taxon>
        <taxon>Pezizomycotina</taxon>
        <taxon>Dothideomycetes</taxon>
        <taxon>Dothideomycetidae</taxon>
        <taxon>Mycosphaerellales</taxon>
        <taxon>Mycosphaerellaceae</taxon>
        <taxon>Pseudocercospora</taxon>
    </lineage>
</organism>
<keyword evidence="4 8" id="KW-0479">Metal-binding</keyword>
<evidence type="ECO:0000256" key="2">
    <source>
        <dbReference type="ARBA" id="ARBA00010617"/>
    </source>
</evidence>
<keyword evidence="5 9" id="KW-0560">Oxidoreductase</keyword>
<dbReference type="PRINTS" id="PR00463">
    <property type="entry name" value="EP450I"/>
</dbReference>
<name>A0A139I463_9PEZI</name>
<keyword evidence="10" id="KW-0812">Transmembrane</keyword>
<dbReference type="STRING" id="113226.A0A139I463"/>
<reference evidence="11 12" key="1">
    <citation type="submission" date="2015-07" db="EMBL/GenBank/DDBJ databases">
        <title>Comparative genomics of the Sigatoka disease complex on banana suggests a link between parallel evolutionary changes in Pseudocercospora fijiensis and Pseudocercospora eumusae and increased virulence on the banana host.</title>
        <authorList>
            <person name="Chang T.-C."/>
            <person name="Salvucci A."/>
            <person name="Crous P.W."/>
            <person name="Stergiopoulos I."/>
        </authorList>
    </citation>
    <scope>NUCLEOTIDE SEQUENCE [LARGE SCALE GENOMIC DNA]</scope>
    <source>
        <strain evidence="11 12">CBS 116634</strain>
    </source>
</reference>
<dbReference type="EMBL" id="LFZO01000330">
    <property type="protein sequence ID" value="KXT09536.1"/>
    <property type="molecule type" value="Genomic_DNA"/>
</dbReference>
<keyword evidence="10" id="KW-1133">Transmembrane helix</keyword>
<protein>
    <recommendedName>
        <fullName evidence="13">Cytochrome P450</fullName>
    </recommendedName>
</protein>
<dbReference type="PANTHER" id="PTHR46206">
    <property type="entry name" value="CYTOCHROME P450"/>
    <property type="match status" value="1"/>
</dbReference>
<dbReference type="CDD" id="cd11041">
    <property type="entry name" value="CYP503A1-like"/>
    <property type="match status" value="1"/>
</dbReference>
<dbReference type="GO" id="GO:0004497">
    <property type="term" value="F:monooxygenase activity"/>
    <property type="evidence" value="ECO:0007669"/>
    <property type="project" value="UniProtKB-KW"/>
</dbReference>
<dbReference type="SUPFAM" id="SSF48264">
    <property type="entry name" value="Cytochrome P450"/>
    <property type="match status" value="1"/>
</dbReference>
<comment type="similarity">
    <text evidence="2 9">Belongs to the cytochrome P450 family.</text>
</comment>
<evidence type="ECO:0000256" key="10">
    <source>
        <dbReference type="SAM" id="Phobius"/>
    </source>
</evidence>
<dbReference type="PROSITE" id="PS00086">
    <property type="entry name" value="CYTOCHROME_P450"/>
    <property type="match status" value="1"/>
</dbReference>
<evidence type="ECO:0000256" key="3">
    <source>
        <dbReference type="ARBA" id="ARBA00022617"/>
    </source>
</evidence>
<gene>
    <name evidence="11" type="ORF">AC579_9091</name>
</gene>
<evidence type="ECO:0000313" key="11">
    <source>
        <dbReference type="EMBL" id="KXT09536.1"/>
    </source>
</evidence>
<accession>A0A139I463</accession>
<keyword evidence="10" id="KW-0472">Membrane</keyword>
<keyword evidence="6 8" id="KW-0408">Iron</keyword>
<evidence type="ECO:0000256" key="8">
    <source>
        <dbReference type="PIRSR" id="PIRSR602401-1"/>
    </source>
</evidence>
<keyword evidence="3 8" id="KW-0349">Heme</keyword>
<dbReference type="Pfam" id="PF00067">
    <property type="entry name" value="p450"/>
    <property type="match status" value="1"/>
</dbReference>
<comment type="caution">
    <text evidence="11">The sequence shown here is derived from an EMBL/GenBank/DDBJ whole genome shotgun (WGS) entry which is preliminary data.</text>
</comment>
<dbReference type="AlphaFoldDB" id="A0A139I463"/>
<dbReference type="InterPro" id="IPR002401">
    <property type="entry name" value="Cyt_P450_E_grp-I"/>
</dbReference>
<dbReference type="Proteomes" id="UP000073492">
    <property type="component" value="Unassembled WGS sequence"/>
</dbReference>
<evidence type="ECO:0000256" key="6">
    <source>
        <dbReference type="ARBA" id="ARBA00023004"/>
    </source>
</evidence>
<dbReference type="OrthoDB" id="1844152at2759"/>
<comment type="cofactor">
    <cofactor evidence="1 8">
        <name>heme</name>
        <dbReference type="ChEBI" id="CHEBI:30413"/>
    </cofactor>
</comment>
<evidence type="ECO:0008006" key="13">
    <source>
        <dbReference type="Google" id="ProtNLM"/>
    </source>
</evidence>
<dbReference type="InterPro" id="IPR001128">
    <property type="entry name" value="Cyt_P450"/>
</dbReference>
<dbReference type="GO" id="GO:0016705">
    <property type="term" value="F:oxidoreductase activity, acting on paired donors, with incorporation or reduction of molecular oxygen"/>
    <property type="evidence" value="ECO:0007669"/>
    <property type="project" value="InterPro"/>
</dbReference>
<dbReference type="InterPro" id="IPR017972">
    <property type="entry name" value="Cyt_P450_CS"/>
</dbReference>
<feature type="binding site" description="axial binding residue" evidence="8">
    <location>
        <position position="434"/>
    </location>
    <ligand>
        <name>heme</name>
        <dbReference type="ChEBI" id="CHEBI:30413"/>
    </ligand>
    <ligandPart>
        <name>Fe</name>
        <dbReference type="ChEBI" id="CHEBI:18248"/>
    </ligandPart>
</feature>
<evidence type="ECO:0000256" key="9">
    <source>
        <dbReference type="RuleBase" id="RU000461"/>
    </source>
</evidence>
<dbReference type="Gene3D" id="1.10.630.10">
    <property type="entry name" value="Cytochrome P450"/>
    <property type="match status" value="1"/>
</dbReference>
<evidence type="ECO:0000256" key="4">
    <source>
        <dbReference type="ARBA" id="ARBA00022723"/>
    </source>
</evidence>
<evidence type="ECO:0000256" key="5">
    <source>
        <dbReference type="ARBA" id="ARBA00023002"/>
    </source>
</evidence>
<evidence type="ECO:0000256" key="7">
    <source>
        <dbReference type="ARBA" id="ARBA00023033"/>
    </source>
</evidence>